<keyword evidence="3" id="KW-1185">Reference proteome</keyword>
<comment type="caution">
    <text evidence="2">The sequence shown here is derived from an EMBL/GenBank/DDBJ whole genome shotgun (WGS) entry which is preliminary data.</text>
</comment>
<feature type="compositionally biased region" description="Acidic residues" evidence="1">
    <location>
        <begin position="243"/>
        <end position="256"/>
    </location>
</feature>
<feature type="region of interest" description="Disordered" evidence="1">
    <location>
        <begin position="187"/>
        <end position="293"/>
    </location>
</feature>
<dbReference type="EMBL" id="JAGKQM010000019">
    <property type="protein sequence ID" value="KAH0858032.1"/>
    <property type="molecule type" value="Genomic_DNA"/>
</dbReference>
<gene>
    <name evidence="2" type="ORF">HID58_086293</name>
</gene>
<evidence type="ECO:0000256" key="1">
    <source>
        <dbReference type="SAM" id="MobiDB-lite"/>
    </source>
</evidence>
<feature type="compositionally biased region" description="Basic and acidic residues" evidence="1">
    <location>
        <begin position="24"/>
        <end position="38"/>
    </location>
</feature>
<reference evidence="2 3" key="1">
    <citation type="submission" date="2021-05" db="EMBL/GenBank/DDBJ databases">
        <title>Genome Assembly of Synthetic Allotetraploid Brassica napus Reveals Homoeologous Exchanges between Subgenomes.</title>
        <authorList>
            <person name="Davis J.T."/>
        </authorList>
    </citation>
    <scope>NUCLEOTIDE SEQUENCE [LARGE SCALE GENOMIC DNA]</scope>
    <source>
        <strain evidence="3">cv. Da-Ae</strain>
        <tissue evidence="2">Seedling</tissue>
    </source>
</reference>
<feature type="region of interest" description="Disordered" evidence="1">
    <location>
        <begin position="1"/>
        <end position="61"/>
    </location>
</feature>
<evidence type="ECO:0000313" key="2">
    <source>
        <dbReference type="EMBL" id="KAH0858032.1"/>
    </source>
</evidence>
<proteinExistence type="predicted"/>
<evidence type="ECO:0000313" key="3">
    <source>
        <dbReference type="Proteomes" id="UP000824890"/>
    </source>
</evidence>
<feature type="compositionally biased region" description="Basic and acidic residues" evidence="1">
    <location>
        <begin position="258"/>
        <end position="271"/>
    </location>
</feature>
<feature type="compositionally biased region" description="Basic residues" evidence="1">
    <location>
        <begin position="226"/>
        <end position="237"/>
    </location>
</feature>
<accession>A0ABQ7XQ28</accession>
<organism evidence="2 3">
    <name type="scientific">Brassica napus</name>
    <name type="common">Rape</name>
    <dbReference type="NCBI Taxonomy" id="3708"/>
    <lineage>
        <taxon>Eukaryota</taxon>
        <taxon>Viridiplantae</taxon>
        <taxon>Streptophyta</taxon>
        <taxon>Embryophyta</taxon>
        <taxon>Tracheophyta</taxon>
        <taxon>Spermatophyta</taxon>
        <taxon>Magnoliopsida</taxon>
        <taxon>eudicotyledons</taxon>
        <taxon>Gunneridae</taxon>
        <taxon>Pentapetalae</taxon>
        <taxon>rosids</taxon>
        <taxon>malvids</taxon>
        <taxon>Brassicales</taxon>
        <taxon>Brassicaceae</taxon>
        <taxon>Brassiceae</taxon>
        <taxon>Brassica</taxon>
    </lineage>
</organism>
<name>A0ABQ7XQ28_BRANA</name>
<dbReference type="Proteomes" id="UP000824890">
    <property type="component" value="Unassembled WGS sequence"/>
</dbReference>
<feature type="non-terminal residue" evidence="2">
    <location>
        <position position="293"/>
    </location>
</feature>
<protein>
    <submittedName>
        <fullName evidence="2">Uncharacterized protein</fullName>
    </submittedName>
</protein>
<feature type="compositionally biased region" description="Low complexity" evidence="1">
    <location>
        <begin position="41"/>
        <end position="57"/>
    </location>
</feature>
<sequence length="293" mass="32256">MPLRGRLSREEKGKGVADSPSPTRDARMIRDECADRVEIGSSDVSVSGSEASSQASRSLRRASREIPFDQIDCRPTIYHPGGIFEELGPLPSELLRDPRAQSWGNAIAAHSHLRWPDLSREWIKRQEARIARVDWESRLPVVLGPRKSRLSLFTRKQQKLLDEARKMDGVPDLSALLKGKLQLLSKKSIPADVQGSTSSDAGRASKEGAPGLVDKDVGAEPPASSPKKKKKSKKSRRKTTEELPLEEIASLDETSEGLEARKEERGRKRLYEGATSSIDHGEAPAVGREGATR</sequence>